<dbReference type="InterPro" id="IPR001387">
    <property type="entry name" value="Cro/C1-type_HTH"/>
</dbReference>
<dbReference type="Pfam" id="PF19054">
    <property type="entry name" value="DUF5753"/>
    <property type="match status" value="1"/>
</dbReference>
<dbReference type="InterPro" id="IPR010982">
    <property type="entry name" value="Lambda_DNA-bd_dom_sf"/>
</dbReference>
<evidence type="ECO:0000313" key="2">
    <source>
        <dbReference type="EMBL" id="MBO2451454.1"/>
    </source>
</evidence>
<feature type="domain" description="HTH cro/C1-type" evidence="1">
    <location>
        <begin position="17"/>
        <end position="72"/>
    </location>
</feature>
<name>A0A939PKD1_9ACTN</name>
<gene>
    <name evidence="2" type="ORF">J4573_30490</name>
</gene>
<dbReference type="AlphaFoldDB" id="A0A939PKD1"/>
<dbReference type="SUPFAM" id="SSF47413">
    <property type="entry name" value="lambda repressor-like DNA-binding domains"/>
    <property type="match status" value="1"/>
</dbReference>
<sequence>MGSAIPSVRWRRIGSALRSLREARGLTISTVARRYGRSTGWFSTLENGLHTIDTWELTDLLDFYEVPTDDPLHESLVYLSARGRGGRWQRPWEGRVSAAALDLLSLEQDTNLIRDFHASIIPGLLQDEPYVKALMEGGLDSPGRDNDALVSFRLERQKILAKAEAPRYEAVIGESALRQHIGGVSVLRAQLRSLSDKIQAPHTSIRVLPHTASIDLGLSAPFHMLQLRPPGRLTVVLADAYTQGTFIESESDVARFNRIFDHLRRATLDESASLEFVEGILSGA</sequence>
<dbReference type="GO" id="GO:0003677">
    <property type="term" value="F:DNA binding"/>
    <property type="evidence" value="ECO:0007669"/>
    <property type="project" value="InterPro"/>
</dbReference>
<protein>
    <submittedName>
        <fullName evidence="2">Helix-turn-helix domain-containing protein</fullName>
    </submittedName>
</protein>
<dbReference type="CDD" id="cd00093">
    <property type="entry name" value="HTH_XRE"/>
    <property type="match status" value="1"/>
</dbReference>
<evidence type="ECO:0000259" key="1">
    <source>
        <dbReference type="PROSITE" id="PS50943"/>
    </source>
</evidence>
<evidence type="ECO:0000313" key="3">
    <source>
        <dbReference type="Proteomes" id="UP000669179"/>
    </source>
</evidence>
<dbReference type="PROSITE" id="PS50943">
    <property type="entry name" value="HTH_CROC1"/>
    <property type="match status" value="1"/>
</dbReference>
<keyword evidence="3" id="KW-1185">Reference proteome</keyword>
<comment type="caution">
    <text evidence="2">The sequence shown here is derived from an EMBL/GenBank/DDBJ whole genome shotgun (WGS) entry which is preliminary data.</text>
</comment>
<dbReference type="InterPro" id="IPR043917">
    <property type="entry name" value="DUF5753"/>
</dbReference>
<accession>A0A939PKD1</accession>
<organism evidence="2 3">
    <name type="scientific">Actinomadura barringtoniae</name>
    <dbReference type="NCBI Taxonomy" id="1427535"/>
    <lineage>
        <taxon>Bacteria</taxon>
        <taxon>Bacillati</taxon>
        <taxon>Actinomycetota</taxon>
        <taxon>Actinomycetes</taxon>
        <taxon>Streptosporangiales</taxon>
        <taxon>Thermomonosporaceae</taxon>
        <taxon>Actinomadura</taxon>
    </lineage>
</organism>
<dbReference type="Proteomes" id="UP000669179">
    <property type="component" value="Unassembled WGS sequence"/>
</dbReference>
<dbReference type="EMBL" id="JAGEOJ010000013">
    <property type="protein sequence ID" value="MBO2451454.1"/>
    <property type="molecule type" value="Genomic_DNA"/>
</dbReference>
<reference evidence="2" key="1">
    <citation type="submission" date="2021-03" db="EMBL/GenBank/DDBJ databases">
        <authorList>
            <person name="Kanchanasin P."/>
            <person name="Saeng-In P."/>
            <person name="Phongsopitanun W."/>
            <person name="Yuki M."/>
            <person name="Kudo T."/>
            <person name="Ohkuma M."/>
            <person name="Tanasupawat S."/>
        </authorList>
    </citation>
    <scope>NUCLEOTIDE SEQUENCE</scope>
    <source>
        <strain evidence="2">GKU 128</strain>
    </source>
</reference>
<dbReference type="Gene3D" id="1.10.260.40">
    <property type="entry name" value="lambda repressor-like DNA-binding domains"/>
    <property type="match status" value="1"/>
</dbReference>
<dbReference type="Pfam" id="PF13560">
    <property type="entry name" value="HTH_31"/>
    <property type="match status" value="1"/>
</dbReference>
<dbReference type="RefSeq" id="WP_208259351.1">
    <property type="nucleotide sequence ID" value="NZ_JAGEOJ010000013.1"/>
</dbReference>
<proteinExistence type="predicted"/>